<dbReference type="Gene3D" id="1.10.3380.30">
    <property type="match status" value="1"/>
</dbReference>
<keyword evidence="9" id="KW-1185">Reference proteome</keyword>
<dbReference type="EMBL" id="SGNZ01000030">
    <property type="protein sequence ID" value="TRA82876.1"/>
    <property type="molecule type" value="Genomic_DNA"/>
</dbReference>
<evidence type="ECO:0000256" key="2">
    <source>
        <dbReference type="ARBA" id="ARBA00022801"/>
    </source>
</evidence>
<feature type="domain" description="Helicase C-terminal" evidence="7">
    <location>
        <begin position="258"/>
        <end position="449"/>
    </location>
</feature>
<feature type="compositionally biased region" description="Basic and acidic residues" evidence="5">
    <location>
        <begin position="966"/>
        <end position="978"/>
    </location>
</feature>
<dbReference type="PROSITE" id="PS51194">
    <property type="entry name" value="HELICASE_CTER"/>
    <property type="match status" value="1"/>
</dbReference>
<dbReference type="Pfam" id="PF00270">
    <property type="entry name" value="DEAD"/>
    <property type="match status" value="1"/>
</dbReference>
<comment type="caution">
    <text evidence="8">The sequence shown here is derived from an EMBL/GenBank/DDBJ whole genome shotgun (WGS) entry which is preliminary data.</text>
</comment>
<keyword evidence="4" id="KW-0067">ATP-binding</keyword>
<dbReference type="InterPro" id="IPR011545">
    <property type="entry name" value="DEAD/DEAH_box_helicase_dom"/>
</dbReference>
<dbReference type="InterPro" id="IPR027417">
    <property type="entry name" value="P-loop_NTPase"/>
</dbReference>
<sequence>MKQMLPHRHGLSEKILKKNELVPRFDDAVSITDIQFEALDAGVARGQSLIVSAPTSTGKTLIGWWAIASAIEQGKRAVYLVSHRALAKQKFEEVQKIFLKDFLNNDRSSIVCATGDGVEDCAGRRTSNPAAATILIATYEKYLSVLSVGGPPTDLTETCFVCDELQLVGDKHRGHNTELLLTLMRRAGWFQLVALSAVLSEKDASSLGGWLNIEVLRNPSREKSITLECRTGTATYAVSYGPTYEGDETVTKARTALRLNEIVLELLKDKQRSPVIVFCMTVDETYNLSRAWALTQPEVADGHLVVPSDELDDNLYSLIKHKAAYHNAELTEEERAFIEECIQSEAIEVVFATSTLAAGVNFPLGSAVFASWERYNFSSRAKEPIPPTEFQNMAGRVGRMGQQTSEGLVILMADDGRKAVAARNLMNLKTEGALGNGIDPEDFGTLTLQLFAGRLCSSKDEAFQLIGSTLTASREMDRNRAGISHWRDELYAHIDRLIKCGCLIQTGPQIVITTFGTAVAQTGLKPETVLFFLEGLANNGHDLVAQLDGNDTRGRETDLLFILAHAALASPEFSELGGKASRGINWRIGKDGAVSNSYAQRLTANLFIKNWSALGGAANGAMLVADWAAGDSRQELQKLVKGVRLGTIQSTAREIAWILTGISEIIQKLTSPTLAEESRPEILRGRPAIVEKVRQLARPMRRQAVRIGFGLPSDVLWMTDLVLQGPRRRLTRTQVLKLKSVGLTRPIDLMDGGPINDERRRQALGAGGSTNLANLTRNAALTWKSSNREHCKSIHLRRSGKLGISEVVNSLYQSRGDEFETAFENSLSNVAISFEKLDNKMKQGYPDYLLLIESFEPIVVELKSRQNDTDLVSLNSVTEVLAASELAGYKNNFCVTLCNPGVEPSVPSTIEACGRLAALEVADFVEAFVRLREGTLTRQELHNWLTTPGIALGESLPYAGSSGANERPDQNCRTDDVA</sequence>
<evidence type="ECO:0000256" key="5">
    <source>
        <dbReference type="SAM" id="MobiDB-lite"/>
    </source>
</evidence>
<keyword evidence="1" id="KW-0547">Nucleotide-binding</keyword>
<evidence type="ECO:0000256" key="3">
    <source>
        <dbReference type="ARBA" id="ARBA00022806"/>
    </source>
</evidence>
<dbReference type="Pfam" id="PF00271">
    <property type="entry name" value="Helicase_C"/>
    <property type="match status" value="1"/>
</dbReference>
<gene>
    <name evidence="8" type="ORF">EXN23_25755</name>
</gene>
<name>A0ABY3BGW7_9HYPH</name>
<evidence type="ECO:0000256" key="1">
    <source>
        <dbReference type="ARBA" id="ARBA00022741"/>
    </source>
</evidence>
<dbReference type="SMART" id="SM00487">
    <property type="entry name" value="DEXDc"/>
    <property type="match status" value="1"/>
</dbReference>
<organism evidence="8 9">
    <name type="scientific">Agrobacterium salinitolerans</name>
    <dbReference type="NCBI Taxonomy" id="1183413"/>
    <lineage>
        <taxon>Bacteria</taxon>
        <taxon>Pseudomonadati</taxon>
        <taxon>Pseudomonadota</taxon>
        <taxon>Alphaproteobacteria</taxon>
        <taxon>Hyphomicrobiales</taxon>
        <taxon>Rhizobiaceae</taxon>
        <taxon>Rhizobium/Agrobacterium group</taxon>
        <taxon>Agrobacterium</taxon>
    </lineage>
</organism>
<dbReference type="PROSITE" id="PS51192">
    <property type="entry name" value="HELICASE_ATP_BIND_1"/>
    <property type="match status" value="1"/>
</dbReference>
<feature type="region of interest" description="Disordered" evidence="5">
    <location>
        <begin position="956"/>
        <end position="978"/>
    </location>
</feature>
<protein>
    <submittedName>
        <fullName evidence="8">DEAD/DEAH box helicase</fullName>
    </submittedName>
</protein>
<evidence type="ECO:0000259" key="7">
    <source>
        <dbReference type="PROSITE" id="PS51194"/>
    </source>
</evidence>
<evidence type="ECO:0000259" key="6">
    <source>
        <dbReference type="PROSITE" id="PS51192"/>
    </source>
</evidence>
<dbReference type="GO" id="GO:0004386">
    <property type="term" value="F:helicase activity"/>
    <property type="evidence" value="ECO:0007669"/>
    <property type="project" value="UniProtKB-KW"/>
</dbReference>
<dbReference type="SMART" id="SM00490">
    <property type="entry name" value="HELICc"/>
    <property type="match status" value="1"/>
</dbReference>
<reference evidence="8 9" key="1">
    <citation type="journal article" date="2019" name="Appl. Microbiol. Biotechnol.">
        <title>Differential efficiency of wild type rhizogenic strains for rol gene transformation of plants.</title>
        <authorList>
            <person name="Desmet S."/>
            <person name="De Keyser E."/>
            <person name="Van Vaerenbergh J."/>
            <person name="Baeyen S."/>
            <person name="Van Huylenbroeck J."/>
            <person name="Geelen D."/>
            <person name="Dhooghe E."/>
        </authorList>
    </citation>
    <scope>NUCLEOTIDE SEQUENCE [LARGE SCALE GENOMIC DNA]</scope>
    <source>
        <strain evidence="8 9">GBBC3283</strain>
    </source>
</reference>
<accession>A0ABY3BGW7</accession>
<proteinExistence type="predicted"/>
<dbReference type="PANTHER" id="PTHR47961">
    <property type="entry name" value="DNA POLYMERASE THETA, PUTATIVE (AFU_ORTHOLOGUE AFUA_1G05260)-RELATED"/>
    <property type="match status" value="1"/>
</dbReference>
<dbReference type="RefSeq" id="WP_142914313.1">
    <property type="nucleotide sequence ID" value="NZ_JAPZLP010000040.1"/>
</dbReference>
<dbReference type="CDD" id="cd17921">
    <property type="entry name" value="DEXHc_Ski2"/>
    <property type="match status" value="1"/>
</dbReference>
<dbReference type="Gene3D" id="3.40.50.300">
    <property type="entry name" value="P-loop containing nucleotide triphosphate hydrolases"/>
    <property type="match status" value="2"/>
</dbReference>
<evidence type="ECO:0000256" key="4">
    <source>
        <dbReference type="ARBA" id="ARBA00022840"/>
    </source>
</evidence>
<keyword evidence="2" id="KW-0378">Hydrolase</keyword>
<dbReference type="Proteomes" id="UP000319481">
    <property type="component" value="Unassembled WGS sequence"/>
</dbReference>
<keyword evidence="3 8" id="KW-0347">Helicase</keyword>
<evidence type="ECO:0000313" key="9">
    <source>
        <dbReference type="Proteomes" id="UP000319481"/>
    </source>
</evidence>
<dbReference type="InterPro" id="IPR050474">
    <property type="entry name" value="Hel308_SKI2-like"/>
</dbReference>
<dbReference type="InterPro" id="IPR001650">
    <property type="entry name" value="Helicase_C-like"/>
</dbReference>
<feature type="domain" description="Helicase ATP-binding" evidence="6">
    <location>
        <begin position="40"/>
        <end position="217"/>
    </location>
</feature>
<evidence type="ECO:0000313" key="8">
    <source>
        <dbReference type="EMBL" id="TRA82876.1"/>
    </source>
</evidence>
<dbReference type="PANTHER" id="PTHR47961:SF1">
    <property type="entry name" value="ATP-DEPENDENT HELICASE MJ1401-RELATED"/>
    <property type="match status" value="1"/>
</dbReference>
<dbReference type="InterPro" id="IPR014001">
    <property type="entry name" value="Helicase_ATP-bd"/>
</dbReference>
<dbReference type="SUPFAM" id="SSF52540">
    <property type="entry name" value="P-loop containing nucleoside triphosphate hydrolases"/>
    <property type="match status" value="1"/>
</dbReference>